<reference evidence="1 2" key="1">
    <citation type="journal article" date="2015" name="Genome Announc.">
        <title>Complete Genome Sequence of Spiroplasma kunkelii Strain CR2-3x, Causal Agent of Corn Stunt Disease in Zea mays L.</title>
        <authorList>
            <person name="Davis R.E."/>
            <person name="Shao J."/>
            <person name="Dally E.L."/>
            <person name="Zhao Y."/>
            <person name="Gasparich G.E."/>
            <person name="Gaynor B.J."/>
            <person name="Athey J.C."/>
            <person name="Harrison N.A."/>
            <person name="Donofrio N."/>
        </authorList>
    </citation>
    <scope>NUCLEOTIDE SEQUENCE [LARGE SCALE GENOMIC DNA]</scope>
    <source>
        <strain evidence="1 2">CR2-3x</strain>
    </source>
</reference>
<keyword evidence="2" id="KW-1185">Reference proteome</keyword>
<organism evidence="1 2">
    <name type="scientific">Spiroplasma kunkelii CR2-3x</name>
    <dbReference type="NCBI Taxonomy" id="273035"/>
    <lineage>
        <taxon>Bacteria</taxon>
        <taxon>Bacillati</taxon>
        <taxon>Mycoplasmatota</taxon>
        <taxon>Mollicutes</taxon>
        <taxon>Entomoplasmatales</taxon>
        <taxon>Spiroplasmataceae</taxon>
        <taxon>Spiroplasma</taxon>
    </lineage>
</organism>
<sequence>MNLSVTNNKFYNVNTKALKLDQNGMTIKLNYLHVDETIFKPADKYSAQLQVNSDFIENIFKLMRAIGNHSPTEVIKTLEYLIENIPQFW</sequence>
<dbReference type="KEGG" id="skn:SKUN_001691"/>
<dbReference type="STRING" id="273035.SKUN_001691"/>
<accession>A0A0K2JJC4</accession>
<gene>
    <name evidence="1" type="ORF">SKUN_001691</name>
</gene>
<proteinExistence type="predicted"/>
<dbReference type="AlphaFoldDB" id="A0A0K2JJC4"/>
<dbReference type="Proteomes" id="UP000062963">
    <property type="component" value="Chromosome"/>
</dbReference>
<dbReference type="EMBL" id="CP010899">
    <property type="protein sequence ID" value="ALA98548.1"/>
    <property type="molecule type" value="Genomic_DNA"/>
</dbReference>
<name>A0A0K2JJC4_SPIKU</name>
<protein>
    <submittedName>
        <fullName evidence="1">ABC transporter</fullName>
    </submittedName>
</protein>
<dbReference type="PATRIC" id="fig|273035.7.peg.2080"/>
<evidence type="ECO:0000313" key="2">
    <source>
        <dbReference type="Proteomes" id="UP000062963"/>
    </source>
</evidence>
<evidence type="ECO:0000313" key="1">
    <source>
        <dbReference type="EMBL" id="ALA98548.1"/>
    </source>
</evidence>